<keyword evidence="4" id="KW-1185">Reference proteome</keyword>
<dbReference type="InterPro" id="IPR011040">
    <property type="entry name" value="Sialidase"/>
</dbReference>
<dbReference type="STRING" id="475255.SAMN04488101_105165"/>
<name>A0A1W2D233_9SPHI</name>
<organism evidence="3 4">
    <name type="scientific">Pedobacter nyackensis</name>
    <dbReference type="NCBI Taxonomy" id="475255"/>
    <lineage>
        <taxon>Bacteria</taxon>
        <taxon>Pseudomonadati</taxon>
        <taxon>Bacteroidota</taxon>
        <taxon>Sphingobacteriia</taxon>
        <taxon>Sphingobacteriales</taxon>
        <taxon>Sphingobacteriaceae</taxon>
        <taxon>Pedobacter</taxon>
    </lineage>
</organism>
<evidence type="ECO:0000259" key="2">
    <source>
        <dbReference type="Pfam" id="PF13088"/>
    </source>
</evidence>
<accession>A0A1W2D233</accession>
<dbReference type="Gene3D" id="2.120.10.10">
    <property type="match status" value="1"/>
</dbReference>
<sequence length="375" mass="42303">MKRIFTFIFFKILLINGGLAQVFTNTYYSQNVIPQLVVEKSTIYTPLPSNWHYTHHPSIVYFNGKLISIFSSGINGEDEADQRVMISDSKDFKIWSAPVVLRSPTVSGNVLTPGGLYVIDNKLVVYYTENGIGPKNSRTNVKLYAINSLDGTNWSESINLDVSVFPCHRPTRLSSGRFILTGNRSFYYTDHFSGTAGWKAAVRPDFSPGQTATLVEGSIIVHQDSVYTLFRSTGATYDGFLWQESSKDGSVWTAPRKTNFTDNNTKSHLGRLPDGRYYYVGTPDTLKVNRGKRTPLVLSLSDDGFNFNQNYIIASDNYVKQFAGRYKDGQFGYPYTIIHDGCMYVILSRHKEKLEVMRFALNQLNKTKTGNVNPN</sequence>
<dbReference type="InterPro" id="IPR036278">
    <property type="entry name" value="Sialidase_sf"/>
</dbReference>
<feature type="signal peptide" evidence="1">
    <location>
        <begin position="1"/>
        <end position="20"/>
    </location>
</feature>
<dbReference type="Pfam" id="PF13088">
    <property type="entry name" value="BNR_2"/>
    <property type="match status" value="1"/>
</dbReference>
<reference evidence="3 4" key="1">
    <citation type="submission" date="2017-04" db="EMBL/GenBank/DDBJ databases">
        <authorList>
            <person name="Afonso C.L."/>
            <person name="Miller P.J."/>
            <person name="Scott M.A."/>
            <person name="Spackman E."/>
            <person name="Goraichik I."/>
            <person name="Dimitrov K.M."/>
            <person name="Suarez D.L."/>
            <person name="Swayne D.E."/>
        </authorList>
    </citation>
    <scope>NUCLEOTIDE SEQUENCE [LARGE SCALE GENOMIC DNA]</scope>
    <source>
        <strain evidence="3 4">DSM 19625</strain>
    </source>
</reference>
<evidence type="ECO:0000313" key="4">
    <source>
        <dbReference type="Proteomes" id="UP000192678"/>
    </source>
</evidence>
<feature type="chain" id="PRO_5013094226" evidence="1">
    <location>
        <begin position="21"/>
        <end position="375"/>
    </location>
</feature>
<dbReference type="Proteomes" id="UP000192678">
    <property type="component" value="Unassembled WGS sequence"/>
</dbReference>
<dbReference type="SUPFAM" id="SSF50939">
    <property type="entry name" value="Sialidases"/>
    <property type="match status" value="1"/>
</dbReference>
<evidence type="ECO:0000256" key="1">
    <source>
        <dbReference type="SAM" id="SignalP"/>
    </source>
</evidence>
<dbReference type="RefSeq" id="WP_084289504.1">
    <property type="nucleotide sequence ID" value="NZ_FWYB01000005.1"/>
</dbReference>
<dbReference type="PANTHER" id="PTHR43752">
    <property type="entry name" value="BNR/ASP-BOX REPEAT FAMILY PROTEIN"/>
    <property type="match status" value="1"/>
</dbReference>
<dbReference type="CDD" id="cd15482">
    <property type="entry name" value="Sialidase_non-viral"/>
    <property type="match status" value="1"/>
</dbReference>
<dbReference type="EMBL" id="FWYB01000005">
    <property type="protein sequence ID" value="SMC91166.1"/>
    <property type="molecule type" value="Genomic_DNA"/>
</dbReference>
<keyword evidence="1" id="KW-0732">Signal</keyword>
<dbReference type="AlphaFoldDB" id="A0A1W2D233"/>
<dbReference type="PANTHER" id="PTHR43752:SF2">
    <property type="entry name" value="BNR_ASP-BOX REPEAT FAMILY PROTEIN"/>
    <property type="match status" value="1"/>
</dbReference>
<proteinExistence type="predicted"/>
<gene>
    <name evidence="3" type="ORF">SAMN04488101_105165</name>
</gene>
<feature type="domain" description="Sialidase" evidence="2">
    <location>
        <begin position="66"/>
        <end position="341"/>
    </location>
</feature>
<evidence type="ECO:0000313" key="3">
    <source>
        <dbReference type="EMBL" id="SMC91166.1"/>
    </source>
</evidence>
<protein>
    <submittedName>
        <fullName evidence="3">BNR repeat-like domain-containing protein</fullName>
    </submittedName>
</protein>
<dbReference type="OrthoDB" id="177453at2"/>